<dbReference type="Proteomes" id="UP000676565">
    <property type="component" value="Unassembled WGS sequence"/>
</dbReference>
<evidence type="ECO:0000313" key="8">
    <source>
        <dbReference type="Proteomes" id="UP000676565"/>
    </source>
</evidence>
<dbReference type="EMBL" id="JAGKQQ010000001">
    <property type="protein sequence ID" value="MBP3955805.1"/>
    <property type="molecule type" value="Genomic_DNA"/>
</dbReference>
<evidence type="ECO:0000256" key="5">
    <source>
        <dbReference type="SAM" id="MobiDB-lite"/>
    </source>
</evidence>
<dbReference type="RefSeq" id="WP_210653865.1">
    <property type="nucleotide sequence ID" value="NZ_JAGKQQ010000001.1"/>
</dbReference>
<keyword evidence="8" id="KW-1185">Reference proteome</keyword>
<organism evidence="7 8">
    <name type="scientific">Gemmata palustris</name>
    <dbReference type="NCBI Taxonomy" id="2822762"/>
    <lineage>
        <taxon>Bacteria</taxon>
        <taxon>Pseudomonadati</taxon>
        <taxon>Planctomycetota</taxon>
        <taxon>Planctomycetia</taxon>
        <taxon>Gemmatales</taxon>
        <taxon>Gemmataceae</taxon>
        <taxon>Gemmata</taxon>
    </lineage>
</organism>
<feature type="compositionally biased region" description="Pro residues" evidence="5">
    <location>
        <begin position="349"/>
        <end position="366"/>
    </location>
</feature>
<feature type="region of interest" description="Disordered" evidence="5">
    <location>
        <begin position="301"/>
        <end position="375"/>
    </location>
</feature>
<keyword evidence="1" id="KW-0808">Transferase</keyword>
<reference evidence="7 8" key="1">
    <citation type="submission" date="2021-04" db="EMBL/GenBank/DDBJ databases">
        <authorList>
            <person name="Ivanova A."/>
        </authorList>
    </citation>
    <scope>NUCLEOTIDE SEQUENCE [LARGE SCALE GENOMIC DNA]</scope>
    <source>
        <strain evidence="7 8">G18</strain>
    </source>
</reference>
<dbReference type="InterPro" id="IPR011009">
    <property type="entry name" value="Kinase-like_dom_sf"/>
</dbReference>
<keyword evidence="3 7" id="KW-0418">Kinase</keyword>
<comment type="caution">
    <text evidence="7">The sequence shown here is derived from an EMBL/GenBank/DDBJ whole genome shotgun (WGS) entry which is preliminary data.</text>
</comment>
<name>A0ABS5BR81_9BACT</name>
<dbReference type="PROSITE" id="PS50011">
    <property type="entry name" value="PROTEIN_KINASE_DOM"/>
    <property type="match status" value="1"/>
</dbReference>
<dbReference type="Gene3D" id="2.40.10.220">
    <property type="entry name" value="predicted glycosyltransferase like domains"/>
    <property type="match status" value="1"/>
</dbReference>
<feature type="compositionally biased region" description="Polar residues" evidence="5">
    <location>
        <begin position="333"/>
        <end position="345"/>
    </location>
</feature>
<evidence type="ECO:0000256" key="4">
    <source>
        <dbReference type="ARBA" id="ARBA00022840"/>
    </source>
</evidence>
<sequence>MPLVSAPDCGTHSVYTKSAGYSPLPGYVLLEPLGRGGFGEVWKCEAPGGLHKAIKFVAGDSDGAPNTSTQLRQELDAFQQVKAIRHPFLLSLERVELVGDELVMVMELADKQLGDRYDECRTGGLPGIPRPELLGYLREAAEALDVIGAKYGLQHLDVKPANLFLTAGHVQVGDYGLVSKLDTGKNRQENRGLTPRYAAPEVLCGQVHTRSDQYSLALVYHELLTGTFPFNGRSVQQMMLQHMSAPPDLSGLPPPDRAVIGTALAKKPDDRFASCADFVNALSGGTSRSVTSLMASLLTPSPRGSGPIANPVPAAPAPAPPGASGAPTRGTGDANQATHRSTPSFVTPAPQPVPPQRTVPPPPAPARAPVVAERAPKPQPAGACLEQILSVVPVAWLQGKFAQVPGRPPAHLVNAVLRAAEAEAGMDSAMGAVSRESDGTWGCRFLTTIDPRVAQVKLDLLWEEGGVEMDSRTEGRVEFRKLVPVAAPTGWFGSVSKKPKPPDSGLQVVVELPDPGRGTGEVAVTGKFFGNPPPEFAKSGEKTIVKLIDGIRRTLNDVQDRRKHPRVPATFPLTLYPLQSDGRVEPPMKGFCRDVSAGGMALFCPVKPPTKYVYVAFEDVAGTAGLAVLLQVITADWQHDEVVVTGRYRLEFDSTNG</sequence>
<evidence type="ECO:0000256" key="3">
    <source>
        <dbReference type="ARBA" id="ARBA00022777"/>
    </source>
</evidence>
<dbReference type="CDD" id="cd14014">
    <property type="entry name" value="STKc_PknB_like"/>
    <property type="match status" value="1"/>
</dbReference>
<dbReference type="InterPro" id="IPR000719">
    <property type="entry name" value="Prot_kinase_dom"/>
</dbReference>
<dbReference type="InterPro" id="IPR008271">
    <property type="entry name" value="Ser/Thr_kinase_AS"/>
</dbReference>
<accession>A0ABS5BR81</accession>
<keyword evidence="2" id="KW-0547">Nucleotide-binding</keyword>
<keyword evidence="4" id="KW-0067">ATP-binding</keyword>
<dbReference type="GO" id="GO:0016301">
    <property type="term" value="F:kinase activity"/>
    <property type="evidence" value="ECO:0007669"/>
    <property type="project" value="UniProtKB-KW"/>
</dbReference>
<dbReference type="Gene3D" id="1.10.510.10">
    <property type="entry name" value="Transferase(Phosphotransferase) domain 1"/>
    <property type="match status" value="1"/>
</dbReference>
<evidence type="ECO:0000256" key="2">
    <source>
        <dbReference type="ARBA" id="ARBA00022741"/>
    </source>
</evidence>
<dbReference type="PANTHER" id="PTHR43289:SF34">
    <property type="entry name" value="SERINE_THREONINE-PROTEIN KINASE YBDM-RELATED"/>
    <property type="match status" value="1"/>
</dbReference>
<feature type="domain" description="Protein kinase" evidence="6">
    <location>
        <begin position="27"/>
        <end position="283"/>
    </location>
</feature>
<evidence type="ECO:0000259" key="6">
    <source>
        <dbReference type="PROSITE" id="PS50011"/>
    </source>
</evidence>
<evidence type="ECO:0000313" key="7">
    <source>
        <dbReference type="EMBL" id="MBP3955805.1"/>
    </source>
</evidence>
<proteinExistence type="predicted"/>
<evidence type="ECO:0000256" key="1">
    <source>
        <dbReference type="ARBA" id="ARBA00022679"/>
    </source>
</evidence>
<dbReference type="SMART" id="SM00220">
    <property type="entry name" value="S_TKc"/>
    <property type="match status" value="1"/>
</dbReference>
<dbReference type="PROSITE" id="PS00108">
    <property type="entry name" value="PROTEIN_KINASE_ST"/>
    <property type="match status" value="1"/>
</dbReference>
<gene>
    <name evidence="7" type="ORF">J8F10_10970</name>
</gene>
<protein>
    <submittedName>
        <fullName evidence="7">Protein kinase</fullName>
    </submittedName>
</protein>
<dbReference type="Pfam" id="PF00069">
    <property type="entry name" value="Pkinase"/>
    <property type="match status" value="1"/>
</dbReference>
<dbReference type="SUPFAM" id="SSF56112">
    <property type="entry name" value="Protein kinase-like (PK-like)"/>
    <property type="match status" value="1"/>
</dbReference>
<dbReference type="PANTHER" id="PTHR43289">
    <property type="entry name" value="MITOGEN-ACTIVATED PROTEIN KINASE KINASE KINASE 20-RELATED"/>
    <property type="match status" value="1"/>
</dbReference>